<dbReference type="EC" id="2.7.11.1" evidence="2"/>
<keyword evidence="6 13" id="KW-0418">Kinase</keyword>
<sequence length="513" mass="56401">MGTLLPPLPHRSPLSNLLSTCLPMVSATTPSRTASSSTPNSSSSSSAPNSSSSSSQARAAMTPGDFVFGSVLGQGSFAKVYHAQFKKTKANFAVKVMDQEFIKKHKKVPFVVMERQVMSKLSHPNIVKFYCSFKDDESLYMVMELCRGGELLSHICKERDAAKAQGAVDTACSVAVVQFYMAQLIVALRYIHSNHIIHRDLKPDNILFTEHGHLKVTDFGTATIADSNEHATNFCGTAEYLSPEVLNDLPACEGSDLWAVGCILFQMLTGRPPFRGENDFLTFQQILSHDSDAMEFPAHVPEAARDLIRRLLVLDLDARLTDYDTIQAHPFFEGVDWTGISTATPPVVPDKTHLPTPTMDGASPNWSLANVLNDVFGATPLLADDPRHHPIHHDQPQRDPSPPTSARRHSTTTSSSSILENNEGILLQADVKLHGSLFTKKARGLMFTTHGRLIVSDAKNQPPQVFQWGTNAIHIVPKNTSTFDIRYTSGSFRITDTVHGAQAWCRLLNAFKP</sequence>
<evidence type="ECO:0000313" key="13">
    <source>
        <dbReference type="EMBL" id="ETV80843.1"/>
    </source>
</evidence>
<evidence type="ECO:0000256" key="4">
    <source>
        <dbReference type="ARBA" id="ARBA00022679"/>
    </source>
</evidence>
<evidence type="ECO:0000256" key="6">
    <source>
        <dbReference type="ARBA" id="ARBA00022777"/>
    </source>
</evidence>
<name>W4GPN5_APHAT</name>
<reference evidence="13" key="1">
    <citation type="submission" date="2013-12" db="EMBL/GenBank/DDBJ databases">
        <title>The Genome Sequence of Aphanomyces astaci APO3.</title>
        <authorList>
            <consortium name="The Broad Institute Genomics Platform"/>
            <person name="Russ C."/>
            <person name="Tyler B."/>
            <person name="van West P."/>
            <person name="Dieguez-Uribeondo J."/>
            <person name="Young S.K."/>
            <person name="Zeng Q."/>
            <person name="Gargeya S."/>
            <person name="Fitzgerald M."/>
            <person name="Abouelleil A."/>
            <person name="Alvarado L."/>
            <person name="Chapman S.B."/>
            <person name="Gainer-Dewar J."/>
            <person name="Goldberg J."/>
            <person name="Griggs A."/>
            <person name="Gujja S."/>
            <person name="Hansen M."/>
            <person name="Howarth C."/>
            <person name="Imamovic A."/>
            <person name="Ireland A."/>
            <person name="Larimer J."/>
            <person name="McCowan C."/>
            <person name="Murphy C."/>
            <person name="Pearson M."/>
            <person name="Poon T.W."/>
            <person name="Priest M."/>
            <person name="Roberts A."/>
            <person name="Saif S."/>
            <person name="Shea T."/>
            <person name="Sykes S."/>
            <person name="Wortman J."/>
            <person name="Nusbaum C."/>
            <person name="Birren B."/>
        </authorList>
    </citation>
    <scope>NUCLEOTIDE SEQUENCE [LARGE SCALE GENOMIC DNA]</scope>
    <source>
        <strain evidence="13">APO3</strain>
    </source>
</reference>
<comment type="catalytic activity">
    <reaction evidence="8">
        <text>L-threonyl-[protein] + ATP = O-phospho-L-threonyl-[protein] + ADP + H(+)</text>
        <dbReference type="Rhea" id="RHEA:46608"/>
        <dbReference type="Rhea" id="RHEA-COMP:11060"/>
        <dbReference type="Rhea" id="RHEA-COMP:11605"/>
        <dbReference type="ChEBI" id="CHEBI:15378"/>
        <dbReference type="ChEBI" id="CHEBI:30013"/>
        <dbReference type="ChEBI" id="CHEBI:30616"/>
        <dbReference type="ChEBI" id="CHEBI:61977"/>
        <dbReference type="ChEBI" id="CHEBI:456216"/>
        <dbReference type="EC" id="2.7.11.1"/>
    </reaction>
</comment>
<dbReference type="PROSITE" id="PS50011">
    <property type="entry name" value="PROTEIN_KINASE_DOM"/>
    <property type="match status" value="1"/>
</dbReference>
<dbReference type="CDD" id="cd05581">
    <property type="entry name" value="STKc_PDK1"/>
    <property type="match status" value="1"/>
</dbReference>
<feature type="non-terminal residue" evidence="13">
    <location>
        <position position="1"/>
    </location>
</feature>
<dbReference type="AlphaFoldDB" id="W4GPN5"/>
<dbReference type="Gene3D" id="1.10.510.10">
    <property type="entry name" value="Transferase(Phosphotransferase) domain 1"/>
    <property type="match status" value="1"/>
</dbReference>
<dbReference type="InterPro" id="IPR011993">
    <property type="entry name" value="PH-like_dom_sf"/>
</dbReference>
<dbReference type="PANTHER" id="PTHR24356:SF163">
    <property type="entry name" value="3-PHOSPHOINOSITIDE-DEPENDENT PROTEIN KINASE 1-RELATED"/>
    <property type="match status" value="1"/>
</dbReference>
<dbReference type="InterPro" id="IPR050236">
    <property type="entry name" value="Ser_Thr_kinase_AGC"/>
</dbReference>
<dbReference type="InterPro" id="IPR008271">
    <property type="entry name" value="Ser/Thr_kinase_AS"/>
</dbReference>
<dbReference type="Gene3D" id="2.30.29.30">
    <property type="entry name" value="Pleckstrin-homology domain (PH domain)/Phosphotyrosine-binding domain (PTB)"/>
    <property type="match status" value="1"/>
</dbReference>
<dbReference type="STRING" id="112090.W4GPN5"/>
<dbReference type="RefSeq" id="XP_009829790.1">
    <property type="nucleotide sequence ID" value="XM_009831488.1"/>
</dbReference>
<dbReference type="FunFam" id="3.30.200.20:FF:000191">
    <property type="entry name" value="3-phosphoinositide-dependent protein kinase 2-like"/>
    <property type="match status" value="1"/>
</dbReference>
<dbReference type="GeneID" id="20808298"/>
<dbReference type="GO" id="GO:0005524">
    <property type="term" value="F:ATP binding"/>
    <property type="evidence" value="ECO:0007669"/>
    <property type="project" value="UniProtKB-UniRule"/>
</dbReference>
<evidence type="ECO:0000256" key="11">
    <source>
        <dbReference type="SAM" id="MobiDB-lite"/>
    </source>
</evidence>
<dbReference type="OrthoDB" id="347657at2759"/>
<dbReference type="PANTHER" id="PTHR24356">
    <property type="entry name" value="SERINE/THREONINE-PROTEIN KINASE"/>
    <property type="match status" value="1"/>
</dbReference>
<feature type="compositionally biased region" description="Basic and acidic residues" evidence="11">
    <location>
        <begin position="384"/>
        <end position="397"/>
    </location>
</feature>
<evidence type="ECO:0000259" key="12">
    <source>
        <dbReference type="PROSITE" id="PS50011"/>
    </source>
</evidence>
<accession>W4GPN5</accession>
<keyword evidence="3" id="KW-0723">Serine/threonine-protein kinase</keyword>
<evidence type="ECO:0000256" key="8">
    <source>
        <dbReference type="ARBA" id="ARBA00047899"/>
    </source>
</evidence>
<dbReference type="PROSITE" id="PS00108">
    <property type="entry name" value="PROTEIN_KINASE_ST"/>
    <property type="match status" value="1"/>
</dbReference>
<evidence type="ECO:0000256" key="2">
    <source>
        <dbReference type="ARBA" id="ARBA00012513"/>
    </source>
</evidence>
<dbReference type="GO" id="GO:0035556">
    <property type="term" value="P:intracellular signal transduction"/>
    <property type="evidence" value="ECO:0007669"/>
    <property type="project" value="TreeGrafter"/>
</dbReference>
<dbReference type="InterPro" id="IPR017441">
    <property type="entry name" value="Protein_kinase_ATP_BS"/>
</dbReference>
<dbReference type="InterPro" id="IPR000719">
    <property type="entry name" value="Prot_kinase_dom"/>
</dbReference>
<gene>
    <name evidence="13" type="ORF">H257_06302</name>
</gene>
<evidence type="ECO:0000256" key="1">
    <source>
        <dbReference type="ARBA" id="ARBA00010006"/>
    </source>
</evidence>
<protein>
    <recommendedName>
        <fullName evidence="2">non-specific serine/threonine protein kinase</fullName>
        <ecNumber evidence="2">2.7.11.1</ecNumber>
    </recommendedName>
</protein>
<dbReference type="FunFam" id="1.10.510.10:FF:000833">
    <property type="entry name" value="AGC family protein kinase"/>
    <property type="match status" value="1"/>
</dbReference>
<dbReference type="SUPFAM" id="SSF56112">
    <property type="entry name" value="Protein kinase-like (PK-like)"/>
    <property type="match status" value="1"/>
</dbReference>
<dbReference type="SMART" id="SM00220">
    <property type="entry name" value="S_TKc"/>
    <property type="match status" value="1"/>
</dbReference>
<dbReference type="VEuPathDB" id="FungiDB:H257_06302"/>
<dbReference type="InterPro" id="IPR011009">
    <property type="entry name" value="Kinase-like_dom_sf"/>
</dbReference>
<dbReference type="EMBL" id="KI913125">
    <property type="protein sequence ID" value="ETV80843.1"/>
    <property type="molecule type" value="Genomic_DNA"/>
</dbReference>
<dbReference type="Pfam" id="PF00069">
    <property type="entry name" value="Pkinase"/>
    <property type="match status" value="1"/>
</dbReference>
<comment type="catalytic activity">
    <reaction evidence="9">
        <text>L-seryl-[protein] + ATP = O-phospho-L-seryl-[protein] + ADP + H(+)</text>
        <dbReference type="Rhea" id="RHEA:17989"/>
        <dbReference type="Rhea" id="RHEA-COMP:9863"/>
        <dbReference type="Rhea" id="RHEA-COMP:11604"/>
        <dbReference type="ChEBI" id="CHEBI:15378"/>
        <dbReference type="ChEBI" id="CHEBI:29999"/>
        <dbReference type="ChEBI" id="CHEBI:30616"/>
        <dbReference type="ChEBI" id="CHEBI:83421"/>
        <dbReference type="ChEBI" id="CHEBI:456216"/>
        <dbReference type="EC" id="2.7.11.1"/>
    </reaction>
</comment>
<evidence type="ECO:0000256" key="9">
    <source>
        <dbReference type="ARBA" id="ARBA00048679"/>
    </source>
</evidence>
<dbReference type="PROSITE" id="PS00107">
    <property type="entry name" value="PROTEIN_KINASE_ATP"/>
    <property type="match status" value="1"/>
</dbReference>
<dbReference type="InterPro" id="IPR039046">
    <property type="entry name" value="PDPK1"/>
</dbReference>
<keyword evidence="7 10" id="KW-0067">ATP-binding</keyword>
<feature type="region of interest" description="Disordered" evidence="11">
    <location>
        <begin position="383"/>
        <end position="419"/>
    </location>
</feature>
<evidence type="ECO:0000256" key="5">
    <source>
        <dbReference type="ARBA" id="ARBA00022741"/>
    </source>
</evidence>
<proteinExistence type="inferred from homology"/>
<dbReference type="Gene3D" id="3.30.200.20">
    <property type="entry name" value="Phosphorylase Kinase, domain 1"/>
    <property type="match status" value="1"/>
</dbReference>
<dbReference type="GO" id="GO:0004674">
    <property type="term" value="F:protein serine/threonine kinase activity"/>
    <property type="evidence" value="ECO:0007669"/>
    <property type="project" value="UniProtKB-KW"/>
</dbReference>
<keyword evidence="5 10" id="KW-0547">Nucleotide-binding</keyword>
<keyword evidence="4" id="KW-0808">Transferase</keyword>
<organism evidence="13">
    <name type="scientific">Aphanomyces astaci</name>
    <name type="common">Crayfish plague agent</name>
    <dbReference type="NCBI Taxonomy" id="112090"/>
    <lineage>
        <taxon>Eukaryota</taxon>
        <taxon>Sar</taxon>
        <taxon>Stramenopiles</taxon>
        <taxon>Oomycota</taxon>
        <taxon>Saprolegniomycetes</taxon>
        <taxon>Saprolegniales</taxon>
        <taxon>Verrucalvaceae</taxon>
        <taxon>Aphanomyces</taxon>
    </lineage>
</organism>
<evidence type="ECO:0000256" key="10">
    <source>
        <dbReference type="PROSITE-ProRule" id="PRU10141"/>
    </source>
</evidence>
<evidence type="ECO:0000256" key="3">
    <source>
        <dbReference type="ARBA" id="ARBA00022527"/>
    </source>
</evidence>
<feature type="region of interest" description="Disordered" evidence="11">
    <location>
        <begin position="28"/>
        <end position="57"/>
    </location>
</feature>
<dbReference type="SUPFAM" id="SSF50729">
    <property type="entry name" value="PH domain-like"/>
    <property type="match status" value="1"/>
</dbReference>
<comment type="similarity">
    <text evidence="1">Belongs to the protein kinase superfamily. AGC Ser/Thr protein kinase family. PDPK1 subfamily.</text>
</comment>
<feature type="domain" description="Protein kinase" evidence="12">
    <location>
        <begin position="66"/>
        <end position="332"/>
    </location>
</feature>
<feature type="binding site" evidence="10">
    <location>
        <position position="104"/>
    </location>
    <ligand>
        <name>ATP</name>
        <dbReference type="ChEBI" id="CHEBI:30616"/>
    </ligand>
</feature>
<evidence type="ECO:0000256" key="7">
    <source>
        <dbReference type="ARBA" id="ARBA00022840"/>
    </source>
</evidence>